<name>A0A813HUN3_POLGL</name>
<dbReference type="Proteomes" id="UP000626109">
    <property type="component" value="Unassembled WGS sequence"/>
</dbReference>
<gene>
    <name evidence="2" type="ORF">PGLA2088_LOCUS2489</name>
</gene>
<accession>A0A813HUN3</accession>
<proteinExistence type="predicted"/>
<evidence type="ECO:0000313" key="3">
    <source>
        <dbReference type="Proteomes" id="UP000626109"/>
    </source>
</evidence>
<sequence length="113" mass="12808">MMRQSCFGKPRIFDVGVVGVVVLLLLLLPLLPLLPLLLVSRVTRWLAHLANSHRVSELFMVGLLLLLSFFFLFLLLLLLCVSMLVHNIISSGYIGRCFYHRYVIPLVSLSEAQ</sequence>
<organism evidence="2 3">
    <name type="scientific">Polarella glacialis</name>
    <name type="common">Dinoflagellate</name>
    <dbReference type="NCBI Taxonomy" id="89957"/>
    <lineage>
        <taxon>Eukaryota</taxon>
        <taxon>Sar</taxon>
        <taxon>Alveolata</taxon>
        <taxon>Dinophyceae</taxon>
        <taxon>Suessiales</taxon>
        <taxon>Suessiaceae</taxon>
        <taxon>Polarella</taxon>
    </lineage>
</organism>
<keyword evidence="1" id="KW-1133">Transmembrane helix</keyword>
<evidence type="ECO:0000313" key="2">
    <source>
        <dbReference type="EMBL" id="CAE8642631.1"/>
    </source>
</evidence>
<keyword evidence="1" id="KW-0472">Membrane</keyword>
<protein>
    <submittedName>
        <fullName evidence="2">Uncharacterized protein</fullName>
    </submittedName>
</protein>
<reference evidence="2" key="1">
    <citation type="submission" date="2021-02" db="EMBL/GenBank/DDBJ databases">
        <authorList>
            <person name="Dougan E. K."/>
            <person name="Rhodes N."/>
            <person name="Thang M."/>
            <person name="Chan C."/>
        </authorList>
    </citation>
    <scope>NUCLEOTIDE SEQUENCE</scope>
</reference>
<dbReference type="EMBL" id="CAJNNW010002025">
    <property type="protein sequence ID" value="CAE8642631.1"/>
    <property type="molecule type" value="Genomic_DNA"/>
</dbReference>
<dbReference type="AlphaFoldDB" id="A0A813HUN3"/>
<feature type="transmembrane region" description="Helical" evidence="1">
    <location>
        <begin position="12"/>
        <end position="38"/>
    </location>
</feature>
<comment type="caution">
    <text evidence="2">The sequence shown here is derived from an EMBL/GenBank/DDBJ whole genome shotgun (WGS) entry which is preliminary data.</text>
</comment>
<feature type="transmembrane region" description="Helical" evidence="1">
    <location>
        <begin position="58"/>
        <end position="85"/>
    </location>
</feature>
<keyword evidence="1" id="KW-0812">Transmembrane</keyword>
<evidence type="ECO:0000256" key="1">
    <source>
        <dbReference type="SAM" id="Phobius"/>
    </source>
</evidence>